<gene>
    <name evidence="2" type="ORF">Pcinc_032174</name>
</gene>
<proteinExistence type="predicted"/>
<protein>
    <submittedName>
        <fullName evidence="2">Uncharacterized protein</fullName>
    </submittedName>
</protein>
<name>A0AAE1K1X9_PETCI</name>
<keyword evidence="3" id="KW-1185">Reference proteome</keyword>
<dbReference type="AlphaFoldDB" id="A0AAE1K1X9"/>
<evidence type="ECO:0000256" key="1">
    <source>
        <dbReference type="SAM" id="MobiDB-lite"/>
    </source>
</evidence>
<dbReference type="EMBL" id="JAWQEG010004377">
    <property type="protein sequence ID" value="KAK3861909.1"/>
    <property type="molecule type" value="Genomic_DNA"/>
</dbReference>
<evidence type="ECO:0000313" key="3">
    <source>
        <dbReference type="Proteomes" id="UP001286313"/>
    </source>
</evidence>
<organism evidence="2 3">
    <name type="scientific">Petrolisthes cinctipes</name>
    <name type="common">Flat porcelain crab</name>
    <dbReference type="NCBI Taxonomy" id="88211"/>
    <lineage>
        <taxon>Eukaryota</taxon>
        <taxon>Metazoa</taxon>
        <taxon>Ecdysozoa</taxon>
        <taxon>Arthropoda</taxon>
        <taxon>Crustacea</taxon>
        <taxon>Multicrustacea</taxon>
        <taxon>Malacostraca</taxon>
        <taxon>Eumalacostraca</taxon>
        <taxon>Eucarida</taxon>
        <taxon>Decapoda</taxon>
        <taxon>Pleocyemata</taxon>
        <taxon>Anomura</taxon>
        <taxon>Galatheoidea</taxon>
        <taxon>Porcellanidae</taxon>
        <taxon>Petrolisthes</taxon>
    </lineage>
</organism>
<dbReference type="Proteomes" id="UP001286313">
    <property type="component" value="Unassembled WGS sequence"/>
</dbReference>
<evidence type="ECO:0000313" key="2">
    <source>
        <dbReference type="EMBL" id="KAK3861909.1"/>
    </source>
</evidence>
<feature type="compositionally biased region" description="Polar residues" evidence="1">
    <location>
        <begin position="97"/>
        <end position="111"/>
    </location>
</feature>
<accession>A0AAE1K1X9</accession>
<reference evidence="2" key="1">
    <citation type="submission" date="2023-10" db="EMBL/GenBank/DDBJ databases">
        <title>Genome assemblies of two species of porcelain crab, Petrolisthes cinctipes and Petrolisthes manimaculis (Anomura: Porcellanidae).</title>
        <authorList>
            <person name="Angst P."/>
        </authorList>
    </citation>
    <scope>NUCLEOTIDE SEQUENCE</scope>
    <source>
        <strain evidence="2">PB745_01</strain>
        <tissue evidence="2">Gill</tissue>
    </source>
</reference>
<feature type="region of interest" description="Disordered" evidence="1">
    <location>
        <begin position="72"/>
        <end position="111"/>
    </location>
</feature>
<comment type="caution">
    <text evidence="2">The sequence shown here is derived from an EMBL/GenBank/DDBJ whole genome shotgun (WGS) entry which is preliminary data.</text>
</comment>
<sequence>MVLHRSEGRDTTQCEEVGLVRAGMHHSGLLSLSRKLWGGGGASTGRDSTVYPVLSASRLVGVVTGVSGGEQGAAWASVPPHTSHPPVRPPSHRRSLHTPNTATTALWSGDM</sequence>